<dbReference type="GO" id="GO:0019867">
    <property type="term" value="C:outer membrane"/>
    <property type="evidence" value="ECO:0007669"/>
    <property type="project" value="InterPro"/>
</dbReference>
<dbReference type="Gene3D" id="2.40.128.130">
    <property type="entry name" value="Autotransporter beta-domain"/>
    <property type="match status" value="1"/>
</dbReference>
<protein>
    <submittedName>
        <fullName evidence="2">Autotransporter outer membrane beta-barrel domain-containing protein</fullName>
    </submittedName>
</protein>
<dbReference type="SUPFAM" id="SSF103515">
    <property type="entry name" value="Autotransporter"/>
    <property type="match status" value="1"/>
</dbReference>
<evidence type="ECO:0000259" key="1">
    <source>
        <dbReference type="Pfam" id="PF03797"/>
    </source>
</evidence>
<organism evidence="2">
    <name type="scientific">Oxalobacter aliiformigenes</name>
    <dbReference type="NCBI Taxonomy" id="2946593"/>
    <lineage>
        <taxon>Bacteria</taxon>
        <taxon>Pseudomonadati</taxon>
        <taxon>Pseudomonadota</taxon>
        <taxon>Betaproteobacteria</taxon>
        <taxon>Burkholderiales</taxon>
        <taxon>Oxalobacteraceae</taxon>
        <taxon>Oxalobacter</taxon>
    </lineage>
</organism>
<reference evidence="2" key="1">
    <citation type="journal article" date="2022" name="Front. Microbiol.">
        <title>New perspectives on an old grouping: The genomic and phenotypic variability of Oxalobacter formigenes and the implications for calcium oxalate stone prevention.</title>
        <authorList>
            <person name="Chmiel J.A."/>
            <person name="Carr C."/>
            <person name="Stuivenberg G.A."/>
            <person name="Venema R."/>
            <person name="Chanyi R.M."/>
            <person name="Al K.F."/>
            <person name="Giguere D."/>
            <person name="Say H."/>
            <person name="Akouris P.P."/>
            <person name="Dominguez Romero S.A."/>
            <person name="Kwong A."/>
            <person name="Tai V."/>
            <person name="Koval S.F."/>
            <person name="Razvi H."/>
            <person name="Bjazevic J."/>
            <person name="Burton J.P."/>
        </authorList>
    </citation>
    <scope>NUCLEOTIDE SEQUENCE</scope>
    <source>
        <strain evidence="2">OxK</strain>
    </source>
</reference>
<gene>
    <name evidence="2" type="ORF">NB646_00110</name>
</gene>
<feature type="domain" description="Autotransporter" evidence="1">
    <location>
        <begin position="5"/>
        <end position="62"/>
    </location>
</feature>
<dbReference type="AlphaFoldDB" id="A0A9E9LBT0"/>
<dbReference type="EMBL" id="CP098251">
    <property type="protein sequence ID" value="WAV91218.1"/>
    <property type="molecule type" value="Genomic_DNA"/>
</dbReference>
<dbReference type="InterPro" id="IPR036709">
    <property type="entry name" value="Autotransporte_beta_dom_sf"/>
</dbReference>
<accession>A0A9E9LBT0</accession>
<name>A0A9E9LBT0_9BURK</name>
<dbReference type="RefSeq" id="WP_269315962.1">
    <property type="nucleotide sequence ID" value="NZ_CP098251.1"/>
</dbReference>
<dbReference type="InterPro" id="IPR005546">
    <property type="entry name" value="Autotransporte_beta"/>
</dbReference>
<dbReference type="Pfam" id="PF03797">
    <property type="entry name" value="Autotransporter"/>
    <property type="match status" value="1"/>
</dbReference>
<dbReference type="InterPro" id="IPR006315">
    <property type="entry name" value="OM_autotransptr_brl_dom"/>
</dbReference>
<dbReference type="Proteomes" id="UP001164819">
    <property type="component" value="Chromosome"/>
</dbReference>
<evidence type="ECO:0000313" key="2">
    <source>
        <dbReference type="EMBL" id="WAV91218.1"/>
    </source>
</evidence>
<proteinExistence type="predicted"/>
<sequence length="74" mass="8961">MFDGQETRGKYHNWGYGLPAEIGRKFAQPGNDKTWFIELQAQLSWYHVRRDHFSMNNGMRIKEFEFRFGLKRSF</sequence>
<dbReference type="NCBIfam" id="TIGR01414">
    <property type="entry name" value="autotrans_barl"/>
    <property type="match status" value="1"/>
</dbReference>